<reference evidence="2" key="1">
    <citation type="submission" date="2021-01" db="EMBL/GenBank/DDBJ databases">
        <title>Whole genome shotgun sequence of Actinocatenispora rupis NBRC 107355.</title>
        <authorList>
            <person name="Komaki H."/>
            <person name="Tamura T."/>
        </authorList>
    </citation>
    <scope>NUCLEOTIDE SEQUENCE</scope>
    <source>
        <strain evidence="2">NBRC 107355</strain>
    </source>
</reference>
<dbReference type="Proteomes" id="UP000612808">
    <property type="component" value="Unassembled WGS sequence"/>
</dbReference>
<keyword evidence="3" id="KW-1185">Reference proteome</keyword>
<feature type="compositionally biased region" description="Low complexity" evidence="1">
    <location>
        <begin position="177"/>
        <end position="187"/>
    </location>
</feature>
<accession>A0A8J3JAR8</accession>
<protein>
    <recommendedName>
        <fullName evidence="4">Homeodomain-like domain-containing protein</fullName>
    </recommendedName>
</protein>
<evidence type="ECO:0000313" key="2">
    <source>
        <dbReference type="EMBL" id="GID14911.1"/>
    </source>
</evidence>
<comment type="caution">
    <text evidence="2">The sequence shown here is derived from an EMBL/GenBank/DDBJ whole genome shotgun (WGS) entry which is preliminary data.</text>
</comment>
<dbReference type="AlphaFoldDB" id="A0A8J3JAR8"/>
<feature type="region of interest" description="Disordered" evidence="1">
    <location>
        <begin position="177"/>
        <end position="200"/>
    </location>
</feature>
<dbReference type="RefSeq" id="WP_203662938.1">
    <property type="nucleotide sequence ID" value="NZ_BAAAZM010000012.1"/>
</dbReference>
<gene>
    <name evidence="2" type="ORF">Aru02nite_58000</name>
</gene>
<proteinExistence type="predicted"/>
<dbReference type="EMBL" id="BOMB01000034">
    <property type="protein sequence ID" value="GID14911.1"/>
    <property type="molecule type" value="Genomic_DNA"/>
</dbReference>
<organism evidence="2 3">
    <name type="scientific">Actinocatenispora rupis</name>
    <dbReference type="NCBI Taxonomy" id="519421"/>
    <lineage>
        <taxon>Bacteria</taxon>
        <taxon>Bacillati</taxon>
        <taxon>Actinomycetota</taxon>
        <taxon>Actinomycetes</taxon>
        <taxon>Micromonosporales</taxon>
        <taxon>Micromonosporaceae</taxon>
        <taxon>Actinocatenispora</taxon>
    </lineage>
</organism>
<sequence>MPDTPHTAHRRRPAPLLTAQQRDTLAAALPVLHHQCRWSVDKIANETGWDPRTVRRFLREQTTTPVRGAMASGLRLTVKQRRELARRYENGATVNTLAAEYDCTWMRMWDTLIAAGVTPRAKRGTGLGRYTGTDRVLLRANVVILSHEGATPQTIAERCEIAATTVTNLLDEAGYPRRGAQQAQRQALDVAQHAPCDTSP</sequence>
<evidence type="ECO:0000256" key="1">
    <source>
        <dbReference type="SAM" id="MobiDB-lite"/>
    </source>
</evidence>
<evidence type="ECO:0000313" key="3">
    <source>
        <dbReference type="Proteomes" id="UP000612808"/>
    </source>
</evidence>
<name>A0A8J3JAR8_9ACTN</name>
<evidence type="ECO:0008006" key="4">
    <source>
        <dbReference type="Google" id="ProtNLM"/>
    </source>
</evidence>